<proteinExistence type="predicted"/>
<feature type="compositionally biased region" description="Polar residues" evidence="1">
    <location>
        <begin position="140"/>
        <end position="161"/>
    </location>
</feature>
<organism evidence="3 4">
    <name type="scientific">Elsinoe batatas</name>
    <dbReference type="NCBI Taxonomy" id="2601811"/>
    <lineage>
        <taxon>Eukaryota</taxon>
        <taxon>Fungi</taxon>
        <taxon>Dikarya</taxon>
        <taxon>Ascomycota</taxon>
        <taxon>Pezizomycotina</taxon>
        <taxon>Dothideomycetes</taxon>
        <taxon>Dothideomycetidae</taxon>
        <taxon>Myriangiales</taxon>
        <taxon>Elsinoaceae</taxon>
        <taxon>Elsinoe</taxon>
    </lineage>
</organism>
<feature type="region of interest" description="Disordered" evidence="1">
    <location>
        <begin position="28"/>
        <end position="161"/>
    </location>
</feature>
<accession>A0A8K0PDG2</accession>
<gene>
    <name evidence="3" type="ORF">KVT40_007624</name>
</gene>
<dbReference type="EMBL" id="JAESVG020000009">
    <property type="protein sequence ID" value="KAG8624557.1"/>
    <property type="molecule type" value="Genomic_DNA"/>
</dbReference>
<evidence type="ECO:0000313" key="3">
    <source>
        <dbReference type="EMBL" id="KAG8624557.1"/>
    </source>
</evidence>
<keyword evidence="4" id="KW-1185">Reference proteome</keyword>
<evidence type="ECO:0000313" key="4">
    <source>
        <dbReference type="Proteomes" id="UP000809789"/>
    </source>
</evidence>
<comment type="caution">
    <text evidence="3">The sequence shown here is derived from an EMBL/GenBank/DDBJ whole genome shotgun (WGS) entry which is preliminary data.</text>
</comment>
<dbReference type="AlphaFoldDB" id="A0A8K0PDG2"/>
<evidence type="ECO:0000256" key="1">
    <source>
        <dbReference type="SAM" id="MobiDB-lite"/>
    </source>
</evidence>
<evidence type="ECO:0000256" key="2">
    <source>
        <dbReference type="SAM" id="SignalP"/>
    </source>
</evidence>
<feature type="chain" id="PRO_5035436981" evidence="2">
    <location>
        <begin position="19"/>
        <end position="161"/>
    </location>
</feature>
<protein>
    <submittedName>
        <fullName evidence="3">Uncharacterized protein</fullName>
    </submittedName>
</protein>
<name>A0A8K0PDG2_9PEZI</name>
<keyword evidence="2" id="KW-0732">Signal</keyword>
<feature type="compositionally biased region" description="Low complexity" evidence="1">
    <location>
        <begin position="118"/>
        <end position="138"/>
    </location>
</feature>
<reference evidence="3" key="1">
    <citation type="submission" date="2021-07" db="EMBL/GenBank/DDBJ databases">
        <title>Elsinoe batatas strain:CRI-CJ2 Genome sequencing and assembly.</title>
        <authorList>
            <person name="Huang L."/>
        </authorList>
    </citation>
    <scope>NUCLEOTIDE SEQUENCE</scope>
    <source>
        <strain evidence="3">CRI-CJ2</strain>
    </source>
</reference>
<feature type="compositionally biased region" description="Low complexity" evidence="1">
    <location>
        <begin position="45"/>
        <end position="57"/>
    </location>
</feature>
<sequence length="161" mass="16567">MIFRSTFLALLIAAFVLSMPLKNPLHLQTTGLTEPGPPPQEIKPSSTSGSANTATSGIIPIHLDTKKPASPTSADIPIQLDMKSTPPSPSSANIPIQLDAKLPMGPTIPPKKNEHDSPGSPCSQSSTSSSCYTASPSPQDSPSSTKAEPGTPTSPSSQSVP</sequence>
<dbReference type="Proteomes" id="UP000809789">
    <property type="component" value="Unassembled WGS sequence"/>
</dbReference>
<feature type="signal peptide" evidence="2">
    <location>
        <begin position="1"/>
        <end position="18"/>
    </location>
</feature>